<proteinExistence type="predicted"/>
<dbReference type="AlphaFoldDB" id="A0A4C1YZ88"/>
<name>A0A4C1YZ88_EUMVA</name>
<protein>
    <submittedName>
        <fullName evidence="1">Uncharacterized protein</fullName>
    </submittedName>
</protein>
<comment type="caution">
    <text evidence="1">The sequence shown here is derived from an EMBL/GenBank/DDBJ whole genome shotgun (WGS) entry which is preliminary data.</text>
</comment>
<evidence type="ECO:0000313" key="1">
    <source>
        <dbReference type="EMBL" id="GBP80263.1"/>
    </source>
</evidence>
<evidence type="ECO:0000313" key="2">
    <source>
        <dbReference type="Proteomes" id="UP000299102"/>
    </source>
</evidence>
<gene>
    <name evidence="1" type="ORF">EVAR_90682_1</name>
</gene>
<dbReference type="EMBL" id="BGZK01001454">
    <property type="protein sequence ID" value="GBP80263.1"/>
    <property type="molecule type" value="Genomic_DNA"/>
</dbReference>
<sequence length="196" mass="22154">MHRSILKAFAGVAKNEHRARLGVRPLATAFAFVRDTRVRVECFIDFDHRPRGGFCLDPRYAVDVAGRVRNQSYEKRNLNPSLKIKSEKRVAVYQTALRLFRNACADDELIRHKKISLRSLSVQQVTITRVRPHAPAAPATDRRLVEGLQRLWAHARDYAITPNKAAPMTGAGRCERSHILPTLRLVALHSGRCAQS</sequence>
<dbReference type="Proteomes" id="UP000299102">
    <property type="component" value="Unassembled WGS sequence"/>
</dbReference>
<accession>A0A4C1YZ88</accession>
<organism evidence="1 2">
    <name type="scientific">Eumeta variegata</name>
    <name type="common">Bagworm moth</name>
    <name type="synonym">Eumeta japonica</name>
    <dbReference type="NCBI Taxonomy" id="151549"/>
    <lineage>
        <taxon>Eukaryota</taxon>
        <taxon>Metazoa</taxon>
        <taxon>Ecdysozoa</taxon>
        <taxon>Arthropoda</taxon>
        <taxon>Hexapoda</taxon>
        <taxon>Insecta</taxon>
        <taxon>Pterygota</taxon>
        <taxon>Neoptera</taxon>
        <taxon>Endopterygota</taxon>
        <taxon>Lepidoptera</taxon>
        <taxon>Glossata</taxon>
        <taxon>Ditrysia</taxon>
        <taxon>Tineoidea</taxon>
        <taxon>Psychidae</taxon>
        <taxon>Oiketicinae</taxon>
        <taxon>Eumeta</taxon>
    </lineage>
</organism>
<keyword evidence="2" id="KW-1185">Reference proteome</keyword>
<reference evidence="1 2" key="1">
    <citation type="journal article" date="2019" name="Commun. Biol.">
        <title>The bagworm genome reveals a unique fibroin gene that provides high tensile strength.</title>
        <authorList>
            <person name="Kono N."/>
            <person name="Nakamura H."/>
            <person name="Ohtoshi R."/>
            <person name="Tomita M."/>
            <person name="Numata K."/>
            <person name="Arakawa K."/>
        </authorList>
    </citation>
    <scope>NUCLEOTIDE SEQUENCE [LARGE SCALE GENOMIC DNA]</scope>
</reference>